<dbReference type="EMBL" id="CH474059">
    <property type="protein sequence ID" value="EDL83086.1"/>
    <property type="molecule type" value="Genomic_DNA"/>
</dbReference>
<organism evidence="2 3">
    <name type="scientific">Rattus norvegicus</name>
    <name type="common">Rat</name>
    <dbReference type="NCBI Taxonomy" id="10116"/>
    <lineage>
        <taxon>Eukaryota</taxon>
        <taxon>Metazoa</taxon>
        <taxon>Chordata</taxon>
        <taxon>Craniata</taxon>
        <taxon>Vertebrata</taxon>
        <taxon>Euteleostomi</taxon>
        <taxon>Mammalia</taxon>
        <taxon>Eutheria</taxon>
        <taxon>Euarchontoglires</taxon>
        <taxon>Glires</taxon>
        <taxon>Rodentia</taxon>
        <taxon>Myomorpha</taxon>
        <taxon>Muroidea</taxon>
        <taxon>Muridae</taxon>
        <taxon>Murinae</taxon>
        <taxon>Rattus</taxon>
    </lineage>
</organism>
<evidence type="ECO:0000313" key="2">
    <source>
        <dbReference type="EMBL" id="EDL83086.1"/>
    </source>
</evidence>
<gene>
    <name evidence="2" type="ORF">rCG_44896</name>
</gene>
<proteinExistence type="predicted"/>
<dbReference type="Proteomes" id="UP000234681">
    <property type="component" value="Chromosome 1"/>
</dbReference>
<evidence type="ECO:0000313" key="3">
    <source>
        <dbReference type="Proteomes" id="UP000234681"/>
    </source>
</evidence>
<feature type="region of interest" description="Disordered" evidence="1">
    <location>
        <begin position="1"/>
        <end position="21"/>
    </location>
</feature>
<name>A6KJZ8_RAT</name>
<accession>A6KJZ8</accession>
<dbReference type="AlphaFoldDB" id="A6KJZ8"/>
<evidence type="ECO:0000256" key="1">
    <source>
        <dbReference type="SAM" id="MobiDB-lite"/>
    </source>
</evidence>
<sequence length="59" mass="6543">MAALPFRPNFPSPEKPEAHRRAAGAVRSQLLLRGGKGEKSTSYSSLKSYDQVIPMRVRT</sequence>
<reference evidence="3" key="1">
    <citation type="submission" date="2005-09" db="EMBL/GenBank/DDBJ databases">
        <authorList>
            <person name="Mural R.J."/>
            <person name="Li P.W."/>
            <person name="Adams M.D."/>
            <person name="Amanatides P.G."/>
            <person name="Baden-Tillson H."/>
            <person name="Barnstead M."/>
            <person name="Chin S.H."/>
            <person name="Dew I."/>
            <person name="Evans C.A."/>
            <person name="Ferriera S."/>
            <person name="Flanigan M."/>
            <person name="Fosler C."/>
            <person name="Glodek A."/>
            <person name="Gu Z."/>
            <person name="Holt R.A."/>
            <person name="Jennings D."/>
            <person name="Kraft C.L."/>
            <person name="Lu F."/>
            <person name="Nguyen T."/>
            <person name="Nusskern D.R."/>
            <person name="Pfannkoch C.M."/>
            <person name="Sitter C."/>
            <person name="Sutton G.G."/>
            <person name="Venter J.C."/>
            <person name="Wang Z."/>
            <person name="Woodage T."/>
            <person name="Zheng X.H."/>
            <person name="Zhong F."/>
        </authorList>
    </citation>
    <scope>NUCLEOTIDE SEQUENCE [LARGE SCALE GENOMIC DNA]</scope>
    <source>
        <strain>BN</strain>
        <strain evidence="3">Sprague-Dawley</strain>
    </source>
</reference>
<protein>
    <submittedName>
        <fullName evidence="2">RCG44896</fullName>
    </submittedName>
</protein>